<sequence length="150" mass="16350">MIEPYRRTGKMDGQCLCGAVRIAIDGEHVAAVGVCHCQMCQRWTGGVFACFGASAGAVTVSGPVVRHKTSDFAERAFCGTCGSNLWMRDVIEEDADFELMPGLFPEAQAFPLISEIYTDRAPAYGHMAGDHVRATRAEYEAKHRFVEGEA</sequence>
<dbReference type="PANTHER" id="PTHR33337:SF40">
    <property type="entry name" value="CENP-V_GFA DOMAIN-CONTAINING PROTEIN-RELATED"/>
    <property type="match status" value="1"/>
</dbReference>
<dbReference type="EMBL" id="JAHRWL010000001">
    <property type="protein sequence ID" value="MBV2358987.1"/>
    <property type="molecule type" value="Genomic_DNA"/>
</dbReference>
<dbReference type="PANTHER" id="PTHR33337">
    <property type="entry name" value="GFA DOMAIN-CONTAINING PROTEIN"/>
    <property type="match status" value="1"/>
</dbReference>
<evidence type="ECO:0000313" key="3">
    <source>
        <dbReference type="Proteomes" id="UP001166293"/>
    </source>
</evidence>
<gene>
    <name evidence="2" type="ORF">KUH32_04300</name>
</gene>
<evidence type="ECO:0000313" key="2">
    <source>
        <dbReference type="EMBL" id="MBV2358987.1"/>
    </source>
</evidence>
<dbReference type="Proteomes" id="UP001166293">
    <property type="component" value="Unassembled WGS sequence"/>
</dbReference>
<dbReference type="RefSeq" id="WP_217776825.1">
    <property type="nucleotide sequence ID" value="NZ_JAHRWL010000001.1"/>
</dbReference>
<dbReference type="Pfam" id="PF04828">
    <property type="entry name" value="GFA"/>
    <property type="match status" value="1"/>
</dbReference>
<proteinExistence type="predicted"/>
<comment type="caution">
    <text evidence="2">The sequence shown here is derived from an EMBL/GenBank/DDBJ whole genome shotgun (WGS) entry which is preliminary data.</text>
</comment>
<reference evidence="2" key="1">
    <citation type="submission" date="2021-06" db="EMBL/GenBank/DDBJ databases">
        <title>Thalassococcus sp. CAU 1522 isolated from sea sand, Republic of Korea.</title>
        <authorList>
            <person name="Kim W."/>
        </authorList>
    </citation>
    <scope>NUCLEOTIDE SEQUENCE</scope>
    <source>
        <strain evidence="2">CAU 1522</strain>
    </source>
</reference>
<feature type="domain" description="CENP-V/GFA" evidence="1">
    <location>
        <begin position="11"/>
        <end position="118"/>
    </location>
</feature>
<accession>A0ABS6N4Q9</accession>
<dbReference type="PROSITE" id="PS51891">
    <property type="entry name" value="CENP_V_GFA"/>
    <property type="match status" value="1"/>
</dbReference>
<keyword evidence="3" id="KW-1185">Reference proteome</keyword>
<protein>
    <submittedName>
        <fullName evidence="2">GFA family protein</fullName>
    </submittedName>
</protein>
<name>A0ABS6N4Q9_9RHOB</name>
<dbReference type="InterPro" id="IPR006913">
    <property type="entry name" value="CENP-V/GFA"/>
</dbReference>
<evidence type="ECO:0000259" key="1">
    <source>
        <dbReference type="PROSITE" id="PS51891"/>
    </source>
</evidence>
<organism evidence="2 3">
    <name type="scientific">Thalassococcus arenae</name>
    <dbReference type="NCBI Taxonomy" id="2851652"/>
    <lineage>
        <taxon>Bacteria</taxon>
        <taxon>Pseudomonadati</taxon>
        <taxon>Pseudomonadota</taxon>
        <taxon>Alphaproteobacteria</taxon>
        <taxon>Rhodobacterales</taxon>
        <taxon>Roseobacteraceae</taxon>
        <taxon>Thalassococcus</taxon>
    </lineage>
</organism>